<accession>A0A6H0XJK6</accession>
<dbReference type="InterPro" id="IPR019372">
    <property type="entry name" value="LHFPL"/>
</dbReference>
<keyword evidence="2 5" id="KW-0812">Transmembrane</keyword>
<keyword evidence="7" id="KW-1185">Reference proteome</keyword>
<dbReference type="Proteomes" id="UP000503462">
    <property type="component" value="Chromosome 1"/>
</dbReference>
<protein>
    <submittedName>
        <fullName evidence="6">Uncharacterized protein</fullName>
    </submittedName>
</protein>
<keyword evidence="3 5" id="KW-1133">Transmembrane helix</keyword>
<keyword evidence="4 5" id="KW-0472">Membrane</keyword>
<feature type="transmembrane region" description="Helical" evidence="5">
    <location>
        <begin position="83"/>
        <end position="104"/>
    </location>
</feature>
<organism evidence="6 7">
    <name type="scientific">Peltaster fructicola</name>
    <dbReference type="NCBI Taxonomy" id="286661"/>
    <lineage>
        <taxon>Eukaryota</taxon>
        <taxon>Fungi</taxon>
        <taxon>Dikarya</taxon>
        <taxon>Ascomycota</taxon>
        <taxon>Pezizomycotina</taxon>
        <taxon>Dothideomycetes</taxon>
        <taxon>Dothideomycetes incertae sedis</taxon>
        <taxon>Peltaster</taxon>
    </lineage>
</organism>
<evidence type="ECO:0000256" key="3">
    <source>
        <dbReference type="ARBA" id="ARBA00022989"/>
    </source>
</evidence>
<comment type="subcellular location">
    <subcellularLocation>
        <location evidence="1">Membrane</location>
        <topology evidence="1">Multi-pass membrane protein</topology>
    </subcellularLocation>
</comment>
<dbReference type="AlphaFoldDB" id="A0A6H0XJK6"/>
<evidence type="ECO:0000256" key="4">
    <source>
        <dbReference type="ARBA" id="ARBA00023136"/>
    </source>
</evidence>
<reference evidence="6 7" key="1">
    <citation type="journal article" date="2016" name="Sci. Rep.">
        <title>Peltaster fructicola genome reveals evolution from an invasive phytopathogen to an ectophytic parasite.</title>
        <authorList>
            <person name="Xu C."/>
            <person name="Chen H."/>
            <person name="Gleason M.L."/>
            <person name="Xu J.R."/>
            <person name="Liu H."/>
            <person name="Zhang R."/>
            <person name="Sun G."/>
        </authorList>
    </citation>
    <scope>NUCLEOTIDE SEQUENCE [LARGE SCALE GENOMIC DNA]</scope>
    <source>
        <strain evidence="6 7">LNHT1506</strain>
    </source>
</reference>
<evidence type="ECO:0000313" key="6">
    <source>
        <dbReference type="EMBL" id="QIW94818.1"/>
    </source>
</evidence>
<evidence type="ECO:0000313" key="7">
    <source>
        <dbReference type="Proteomes" id="UP000503462"/>
    </source>
</evidence>
<dbReference type="EMBL" id="CP051139">
    <property type="protein sequence ID" value="QIW94818.1"/>
    <property type="molecule type" value="Genomic_DNA"/>
</dbReference>
<evidence type="ECO:0000256" key="1">
    <source>
        <dbReference type="ARBA" id="ARBA00004141"/>
    </source>
</evidence>
<feature type="transmembrane region" description="Helical" evidence="5">
    <location>
        <begin position="116"/>
        <end position="139"/>
    </location>
</feature>
<evidence type="ECO:0000256" key="2">
    <source>
        <dbReference type="ARBA" id="ARBA00022692"/>
    </source>
</evidence>
<dbReference type="Gene3D" id="1.20.140.150">
    <property type="match status" value="1"/>
</dbReference>
<feature type="transmembrane region" description="Helical" evidence="5">
    <location>
        <begin position="159"/>
        <end position="179"/>
    </location>
</feature>
<proteinExistence type="predicted"/>
<sequence>MTRRIVYGISSWVFLASACCTIAAVILPNWISYTSPSDHDPVHVSYGLFQRCSSLTGKCTPYPQDEDCQDGGSFCSMWRSTGFFMNLALVLELACVVAYITVLYGGRGAREVGWKIVVPLLSLIAAGQLIAMALVAYLFDHDERFFIGMELDKSWALCTVSWTVLLLNAAGVLSAAYVLPYEDDYEPIA</sequence>
<feature type="transmembrane region" description="Helical" evidence="5">
    <location>
        <begin position="12"/>
        <end position="31"/>
    </location>
</feature>
<gene>
    <name evidence="6" type="ORF">AMS68_000336</name>
</gene>
<dbReference type="PROSITE" id="PS51257">
    <property type="entry name" value="PROKAR_LIPOPROTEIN"/>
    <property type="match status" value="1"/>
</dbReference>
<name>A0A6H0XJK6_9PEZI</name>
<evidence type="ECO:0000256" key="5">
    <source>
        <dbReference type="SAM" id="Phobius"/>
    </source>
</evidence>
<dbReference type="Pfam" id="PF10242">
    <property type="entry name" value="L_HMGIC_fpl"/>
    <property type="match status" value="1"/>
</dbReference>
<dbReference type="GO" id="GO:0016020">
    <property type="term" value="C:membrane"/>
    <property type="evidence" value="ECO:0007669"/>
    <property type="project" value="UniProtKB-SubCell"/>
</dbReference>
<dbReference type="OrthoDB" id="61370at2759"/>